<evidence type="ECO:0000256" key="1">
    <source>
        <dbReference type="ARBA" id="ARBA00022801"/>
    </source>
</evidence>
<name>A0ABM7YTI3_9BURK</name>
<evidence type="ECO:0000313" key="3">
    <source>
        <dbReference type="EMBL" id="BDI07946.1"/>
    </source>
</evidence>
<dbReference type="RefSeq" id="WP_251971093.1">
    <property type="nucleotide sequence ID" value="NZ_AP025730.1"/>
</dbReference>
<dbReference type="InterPro" id="IPR013094">
    <property type="entry name" value="AB_hydrolase_3"/>
</dbReference>
<dbReference type="PANTHER" id="PTHR48081">
    <property type="entry name" value="AB HYDROLASE SUPERFAMILY PROTEIN C4A8.06C"/>
    <property type="match status" value="1"/>
</dbReference>
<evidence type="ECO:0000313" key="4">
    <source>
        <dbReference type="Proteomes" id="UP001057498"/>
    </source>
</evidence>
<evidence type="ECO:0000259" key="2">
    <source>
        <dbReference type="Pfam" id="PF07859"/>
    </source>
</evidence>
<gene>
    <name evidence="3" type="ORF">CATMQ487_49160</name>
</gene>
<dbReference type="InterPro" id="IPR029058">
    <property type="entry name" value="AB_hydrolase_fold"/>
</dbReference>
<sequence length="299" mass="32389">MPAALYRHFQTQAEIDAAYNPSLQVADAAAELRHFAEAAQRARATLRHQLDLPYGATLAETLDIFPADPSAQGSGPGAAPVFVFLHGGYWRALSSRDFSGIALGLQRRGITTVLVNYALCPQVTIDEIVRQVRAALAWVLRHIGAHGGDAQRVAIGGHSAGGHLTAMALLTRWAEDYGLPADPFRAALAISGLYDLNPLRYSYLQPMIQLDDGVIRRQSPAFLASTRRSTTPLWLTWGGDESDEFAHQSRLMHDAWQTAGNPGVLSVQAGRNHFSALHGFEDPASPLCDWLAHHLSTGG</sequence>
<keyword evidence="1" id="KW-0378">Hydrolase</keyword>
<keyword evidence="4" id="KW-1185">Reference proteome</keyword>
<dbReference type="InterPro" id="IPR050300">
    <property type="entry name" value="GDXG_lipolytic_enzyme"/>
</dbReference>
<dbReference type="Gene3D" id="3.40.50.1820">
    <property type="entry name" value="alpha/beta hydrolase"/>
    <property type="match status" value="1"/>
</dbReference>
<feature type="domain" description="Alpha/beta hydrolase fold-3" evidence="2">
    <location>
        <begin position="82"/>
        <end position="198"/>
    </location>
</feature>
<dbReference type="EMBL" id="AP025730">
    <property type="protein sequence ID" value="BDI07946.1"/>
    <property type="molecule type" value="Genomic_DNA"/>
</dbReference>
<dbReference type="SUPFAM" id="SSF53474">
    <property type="entry name" value="alpha/beta-Hydrolases"/>
    <property type="match status" value="1"/>
</dbReference>
<protein>
    <submittedName>
        <fullName evidence="3">Esterase</fullName>
    </submittedName>
</protein>
<dbReference type="Proteomes" id="UP001057498">
    <property type="component" value="Chromosome"/>
</dbReference>
<dbReference type="PANTHER" id="PTHR48081:SF33">
    <property type="entry name" value="KYNURENINE FORMAMIDASE"/>
    <property type="match status" value="1"/>
</dbReference>
<organism evidence="3 4">
    <name type="scientific">Sphaerotilus microaerophilus</name>
    <dbReference type="NCBI Taxonomy" id="2914710"/>
    <lineage>
        <taxon>Bacteria</taxon>
        <taxon>Pseudomonadati</taxon>
        <taxon>Pseudomonadota</taxon>
        <taxon>Betaproteobacteria</taxon>
        <taxon>Burkholderiales</taxon>
        <taxon>Sphaerotilaceae</taxon>
        <taxon>Sphaerotilus</taxon>
    </lineage>
</organism>
<reference evidence="3" key="1">
    <citation type="submission" date="2022-04" db="EMBL/GenBank/DDBJ databases">
        <title>Whole genome sequence of Sphaerotilus sp. FB-5.</title>
        <authorList>
            <person name="Takeda M."/>
            <person name="Narihara S."/>
            <person name="Akimoto M."/>
            <person name="Akimoto R."/>
            <person name="Nishiyashiki S."/>
            <person name="Murakami T."/>
        </authorList>
    </citation>
    <scope>NUCLEOTIDE SEQUENCE</scope>
    <source>
        <strain evidence="3">FB-5</strain>
    </source>
</reference>
<accession>A0ABM7YTI3</accession>
<proteinExistence type="predicted"/>
<dbReference type="Pfam" id="PF07859">
    <property type="entry name" value="Abhydrolase_3"/>
    <property type="match status" value="1"/>
</dbReference>